<organism evidence="1">
    <name type="scientific">Chromera velia CCMP2878</name>
    <dbReference type="NCBI Taxonomy" id="1169474"/>
    <lineage>
        <taxon>Eukaryota</taxon>
        <taxon>Sar</taxon>
        <taxon>Alveolata</taxon>
        <taxon>Colpodellida</taxon>
        <taxon>Chromeraceae</taxon>
        <taxon>Chromera</taxon>
    </lineage>
</organism>
<proteinExistence type="predicted"/>
<name>A0A0G4H3D1_9ALVE</name>
<dbReference type="EMBL" id="CDMZ01001820">
    <property type="protein sequence ID" value="CEM37970.1"/>
    <property type="molecule type" value="Genomic_DNA"/>
</dbReference>
<gene>
    <name evidence="1" type="ORF">Cvel_5604</name>
</gene>
<reference evidence="1" key="1">
    <citation type="submission" date="2014-11" db="EMBL/GenBank/DDBJ databases">
        <authorList>
            <person name="Otto D Thomas"/>
            <person name="Naeem Raeece"/>
        </authorList>
    </citation>
    <scope>NUCLEOTIDE SEQUENCE</scope>
</reference>
<dbReference type="VEuPathDB" id="CryptoDB:Cvel_5604"/>
<accession>A0A0G4H3D1</accession>
<dbReference type="AlphaFoldDB" id="A0A0G4H3D1"/>
<dbReference type="PhylomeDB" id="A0A0G4H3D1"/>
<sequence length="116" mass="12617">MQPFYKSIRIGIGCDATNVLFLLLSGAPSSAERALLPLVKELKDRACVVPVLAATDLADDHRVGVFKVPTEMNISDIFMKALDLGPLTRRMRKSPVASLIFGAKIVSSLPPLILRE</sequence>
<evidence type="ECO:0000313" key="1">
    <source>
        <dbReference type="EMBL" id="CEM37970.1"/>
    </source>
</evidence>
<protein>
    <submittedName>
        <fullName evidence="1">Uncharacterized protein</fullName>
    </submittedName>
</protein>